<gene>
    <name evidence="3" type="ORF">ACFFGY_07790</name>
</gene>
<organism evidence="3 4">
    <name type="scientific">Roseomonas elaeocarpi</name>
    <dbReference type="NCBI Taxonomy" id="907779"/>
    <lineage>
        <taxon>Bacteria</taxon>
        <taxon>Pseudomonadati</taxon>
        <taxon>Pseudomonadota</taxon>
        <taxon>Alphaproteobacteria</taxon>
        <taxon>Acetobacterales</taxon>
        <taxon>Roseomonadaceae</taxon>
        <taxon>Roseomonas</taxon>
    </lineage>
</organism>
<protein>
    <submittedName>
        <fullName evidence="3">DUF4174 domain-containing protein</fullName>
    </submittedName>
</protein>
<keyword evidence="1" id="KW-0732">Signal</keyword>
<feature type="domain" description="DUF4174" evidence="2">
    <location>
        <begin position="33"/>
        <end position="154"/>
    </location>
</feature>
<keyword evidence="4" id="KW-1185">Reference proteome</keyword>
<comment type="caution">
    <text evidence="3">The sequence shown here is derived from an EMBL/GenBank/DDBJ whole genome shotgun (WGS) entry which is preliminary data.</text>
</comment>
<sequence>MPPPSRRLSLAIASVLAAALLLVPKRRAMAAELDGYRWRSRVLLLFADGENSALKRQRELLDVARPSLRERDMAVLAVVGNGPVEALFGPEATAPGTPAPDAAALRRSFGVPAPSPFAALLIGKDGGVKWRAERPAEPEELFALIDTMPMRRDEMRRG</sequence>
<evidence type="ECO:0000256" key="1">
    <source>
        <dbReference type="ARBA" id="ARBA00022729"/>
    </source>
</evidence>
<dbReference type="EMBL" id="JBHLUN010000005">
    <property type="protein sequence ID" value="MFC0408148.1"/>
    <property type="molecule type" value="Genomic_DNA"/>
</dbReference>
<accession>A0ABV6JU83</accession>
<evidence type="ECO:0000313" key="4">
    <source>
        <dbReference type="Proteomes" id="UP001589865"/>
    </source>
</evidence>
<dbReference type="Pfam" id="PF13778">
    <property type="entry name" value="DUF4174"/>
    <property type="match status" value="1"/>
</dbReference>
<name>A0ABV6JU83_9PROT</name>
<proteinExistence type="predicted"/>
<evidence type="ECO:0000259" key="2">
    <source>
        <dbReference type="Pfam" id="PF13778"/>
    </source>
</evidence>
<evidence type="ECO:0000313" key="3">
    <source>
        <dbReference type="EMBL" id="MFC0408148.1"/>
    </source>
</evidence>
<dbReference type="RefSeq" id="WP_377043892.1">
    <property type="nucleotide sequence ID" value="NZ_JBHLUN010000005.1"/>
</dbReference>
<reference evidence="3 4" key="1">
    <citation type="submission" date="2024-09" db="EMBL/GenBank/DDBJ databases">
        <authorList>
            <person name="Sun Q."/>
            <person name="Mori K."/>
        </authorList>
    </citation>
    <scope>NUCLEOTIDE SEQUENCE [LARGE SCALE GENOMIC DNA]</scope>
    <source>
        <strain evidence="3 4">TBRC 5777</strain>
    </source>
</reference>
<dbReference type="InterPro" id="IPR025232">
    <property type="entry name" value="DUF4174"/>
</dbReference>
<dbReference type="Proteomes" id="UP001589865">
    <property type="component" value="Unassembled WGS sequence"/>
</dbReference>